<keyword evidence="2" id="KW-1185">Reference proteome</keyword>
<name>A0A1B0C1X7_9MUSC</name>
<organism evidence="1 2">
    <name type="scientific">Glossina palpalis gambiensis</name>
    <dbReference type="NCBI Taxonomy" id="67801"/>
    <lineage>
        <taxon>Eukaryota</taxon>
        <taxon>Metazoa</taxon>
        <taxon>Ecdysozoa</taxon>
        <taxon>Arthropoda</taxon>
        <taxon>Hexapoda</taxon>
        <taxon>Insecta</taxon>
        <taxon>Pterygota</taxon>
        <taxon>Neoptera</taxon>
        <taxon>Endopterygota</taxon>
        <taxon>Diptera</taxon>
        <taxon>Brachycera</taxon>
        <taxon>Muscomorpha</taxon>
        <taxon>Hippoboscoidea</taxon>
        <taxon>Glossinidae</taxon>
        <taxon>Glossina</taxon>
    </lineage>
</organism>
<reference evidence="2" key="1">
    <citation type="submission" date="2015-01" db="EMBL/GenBank/DDBJ databases">
        <authorList>
            <person name="Aksoy S."/>
            <person name="Warren W."/>
            <person name="Wilson R.K."/>
        </authorList>
    </citation>
    <scope>NUCLEOTIDE SEQUENCE [LARGE SCALE GENOMIC DNA]</scope>
    <source>
        <strain evidence="2">IAEA</strain>
    </source>
</reference>
<proteinExistence type="predicted"/>
<dbReference type="AlphaFoldDB" id="A0A1B0C1X7"/>
<protein>
    <submittedName>
        <fullName evidence="1">Uncharacterized protein</fullName>
    </submittedName>
</protein>
<reference evidence="1" key="2">
    <citation type="submission" date="2020-05" db="UniProtKB">
        <authorList>
            <consortium name="EnsemblMetazoa"/>
        </authorList>
    </citation>
    <scope>IDENTIFICATION</scope>
    <source>
        <strain evidence="1">IAEA</strain>
    </source>
</reference>
<dbReference type="EMBL" id="JXJN01024200">
    <property type="status" value="NOT_ANNOTATED_CDS"/>
    <property type="molecule type" value="Genomic_DNA"/>
</dbReference>
<dbReference type="VEuPathDB" id="VectorBase:GPPI046866"/>
<dbReference type="EnsemblMetazoa" id="GPPI046866-RA">
    <property type="protein sequence ID" value="GPPI046866-PA"/>
    <property type="gene ID" value="GPPI046866"/>
</dbReference>
<dbReference type="Proteomes" id="UP000092460">
    <property type="component" value="Unassembled WGS sequence"/>
</dbReference>
<accession>A0A1B0C1X7</accession>
<evidence type="ECO:0000313" key="1">
    <source>
        <dbReference type="EnsemblMetazoa" id="GPPI046866-PA"/>
    </source>
</evidence>
<sequence length="55" mass="6311">MLPYLKNTKYPDYSLYCMIDSKPILTPTTSTGYQLSKPSHPHHHSIIARLSYLTS</sequence>
<evidence type="ECO:0000313" key="2">
    <source>
        <dbReference type="Proteomes" id="UP000092460"/>
    </source>
</evidence>